<dbReference type="SMART" id="SM00255">
    <property type="entry name" value="TIR"/>
    <property type="match status" value="2"/>
</dbReference>
<evidence type="ECO:0000256" key="1">
    <source>
        <dbReference type="PROSITE-ProRule" id="PRU00221"/>
    </source>
</evidence>
<keyword evidence="3" id="KW-1133">Transmembrane helix</keyword>
<gene>
    <name evidence="5" type="ORF">GCM10023331_25210</name>
</gene>
<feature type="repeat" description="WD" evidence="1">
    <location>
        <begin position="842"/>
        <end position="883"/>
    </location>
</feature>
<feature type="domain" description="TIR" evidence="4">
    <location>
        <begin position="44"/>
        <end position="183"/>
    </location>
</feature>
<evidence type="ECO:0000259" key="4">
    <source>
        <dbReference type="PROSITE" id="PS50104"/>
    </source>
</evidence>
<dbReference type="InterPro" id="IPR015943">
    <property type="entry name" value="WD40/YVTN_repeat-like_dom_sf"/>
</dbReference>
<dbReference type="PANTHER" id="PTHR47508:SF1">
    <property type="entry name" value="NON-SPECIFIC SERINE_THREONINE PROTEIN KINASE"/>
    <property type="match status" value="1"/>
</dbReference>
<dbReference type="PANTHER" id="PTHR47508">
    <property type="entry name" value="SAM DOMAIN-CONTAINING PROTEIN-RELATED"/>
    <property type="match status" value="1"/>
</dbReference>
<dbReference type="Gene3D" id="2.130.10.10">
    <property type="entry name" value="YVTN repeat-like/Quinoprotein amine dehydrogenase"/>
    <property type="match status" value="1"/>
</dbReference>
<sequence length="974" mass="112590">MVGQERMEAEKWLLHKFDAITVPCVPSELHTFYLAESRKNGENLYTDAFISYSRKVSSKMQEVRAFLHRHLVTTWIDQEDIPKGESYNDEVQKGIEQADTFVFLISPETIASEACQKELRYAFLLQKKVIPVMVKNTPDEELPKPIRDLQYIDWKMQKESLPIELLEDKDYLNQHKHILIQALKWEKLNHNNAILLRGHALDRALDWLEGAKDRKKNKPTKIQRDFILESDQKRNELDYEVFISYSRKDSRFVRQLNNDLEERGKTTWFDQENIPTGAKDFWEEIKKGIAASMNYLFVISPDSINSEYCVQEVEYAASLGKRIITINYEDADIEQFPKQLKSINWIDFSNVDNYISAFGQLIRELDTDRDYVSMHSYWDRKAREWEEATRNPALLLRGVIGREAWNWMVEASKAEKRPRVTKLQREFIQASHRESRKNRRLRFAAIGNVVFMVLAVIFAVYAFAQVVELEEEKELVLIEKEKAEQAEQRAEEARLRALQAKYTSDSLRLVAESHAMLAERQKEEADRQRAYALRKSQQADSLRLIAMQSAERATFNEQTAKGALKKAQQVTEEIQKYRQLSVAQNMMLRAPDMEDQHVRSSLARQAYVAYQLLGGKGSDSDAYRSLRSALKIQEVPLSENMAELKHPVQAMVLGKGEEVFVASEDERLYRLNENKETLLKDKNVTSLAYDPFQDKLFIATREGDIYTVKGNDKPERILSKFKESIISIAQENEQSLLLLSAEGILYRFDLAGREWSIIDIHAKGEKVTDLAVSPNGTWAYCTQEGTVEVISPDSTSQWVKVKHRLWNIALPPHANEVTFASVEGRMYQGMLGRKKMLIKPFSKGHLSMISDLRYSDSGEYLASAGYDRTVRIWKADEPKERAIEIDDFDNWIHQVAFSPDEERVFIGTNSGAVNVVEVRLDRLFYKLNEVSSDTLTEQEWEEYVGSEYSEMFRAGAVEGSQEKDPDEVNLQTGL</sequence>
<dbReference type="Proteomes" id="UP001500298">
    <property type="component" value="Unassembled WGS sequence"/>
</dbReference>
<keyword evidence="1" id="KW-0853">WD repeat</keyword>
<evidence type="ECO:0000313" key="6">
    <source>
        <dbReference type="Proteomes" id="UP001500298"/>
    </source>
</evidence>
<dbReference type="RefSeq" id="WP_345372327.1">
    <property type="nucleotide sequence ID" value="NZ_BAABJX010000036.1"/>
</dbReference>
<dbReference type="InterPro" id="IPR036322">
    <property type="entry name" value="WD40_repeat_dom_sf"/>
</dbReference>
<dbReference type="SUPFAM" id="SSF50978">
    <property type="entry name" value="WD40 repeat-like"/>
    <property type="match status" value="1"/>
</dbReference>
<dbReference type="InterPro" id="IPR035897">
    <property type="entry name" value="Toll_tir_struct_dom_sf"/>
</dbReference>
<evidence type="ECO:0000256" key="3">
    <source>
        <dbReference type="SAM" id="Phobius"/>
    </source>
</evidence>
<feature type="coiled-coil region" evidence="2">
    <location>
        <begin position="466"/>
        <end position="503"/>
    </location>
</feature>
<keyword evidence="6" id="KW-1185">Reference proteome</keyword>
<protein>
    <recommendedName>
        <fullName evidence="4">TIR domain-containing protein</fullName>
    </recommendedName>
</protein>
<dbReference type="SMART" id="SM00320">
    <property type="entry name" value="WD40"/>
    <property type="match status" value="4"/>
</dbReference>
<dbReference type="PROSITE" id="PS50294">
    <property type="entry name" value="WD_REPEATS_REGION"/>
    <property type="match status" value="1"/>
</dbReference>
<evidence type="ECO:0000313" key="5">
    <source>
        <dbReference type="EMBL" id="GAA4838915.1"/>
    </source>
</evidence>
<proteinExistence type="predicted"/>
<organism evidence="5 6">
    <name type="scientific">Algivirga pacifica</name>
    <dbReference type="NCBI Taxonomy" id="1162670"/>
    <lineage>
        <taxon>Bacteria</taxon>
        <taxon>Pseudomonadati</taxon>
        <taxon>Bacteroidota</taxon>
        <taxon>Cytophagia</taxon>
        <taxon>Cytophagales</taxon>
        <taxon>Flammeovirgaceae</taxon>
        <taxon>Algivirga</taxon>
    </lineage>
</organism>
<dbReference type="InterPro" id="IPR000157">
    <property type="entry name" value="TIR_dom"/>
</dbReference>
<dbReference type="Pfam" id="PF13676">
    <property type="entry name" value="TIR_2"/>
    <property type="match status" value="2"/>
</dbReference>
<dbReference type="InterPro" id="IPR001680">
    <property type="entry name" value="WD40_rpt"/>
</dbReference>
<dbReference type="Pfam" id="PF00400">
    <property type="entry name" value="WD40"/>
    <property type="match status" value="1"/>
</dbReference>
<evidence type="ECO:0000256" key="2">
    <source>
        <dbReference type="SAM" id="Coils"/>
    </source>
</evidence>
<dbReference type="Gene3D" id="3.40.50.10140">
    <property type="entry name" value="Toll/interleukin-1 receptor homology (TIR) domain"/>
    <property type="match status" value="2"/>
</dbReference>
<keyword evidence="3" id="KW-0472">Membrane</keyword>
<feature type="transmembrane region" description="Helical" evidence="3">
    <location>
        <begin position="443"/>
        <end position="464"/>
    </location>
</feature>
<reference evidence="6" key="1">
    <citation type="journal article" date="2019" name="Int. J. Syst. Evol. Microbiol.">
        <title>The Global Catalogue of Microorganisms (GCM) 10K type strain sequencing project: providing services to taxonomists for standard genome sequencing and annotation.</title>
        <authorList>
            <consortium name="The Broad Institute Genomics Platform"/>
            <consortium name="The Broad Institute Genome Sequencing Center for Infectious Disease"/>
            <person name="Wu L."/>
            <person name="Ma J."/>
        </authorList>
    </citation>
    <scope>NUCLEOTIDE SEQUENCE [LARGE SCALE GENOMIC DNA]</scope>
    <source>
        <strain evidence="6">JCM 18326</strain>
    </source>
</reference>
<dbReference type="SUPFAM" id="SSF52200">
    <property type="entry name" value="Toll/Interleukin receptor TIR domain"/>
    <property type="match status" value="2"/>
</dbReference>
<keyword evidence="2" id="KW-0175">Coiled coil</keyword>
<feature type="domain" description="TIR" evidence="4">
    <location>
        <begin position="237"/>
        <end position="366"/>
    </location>
</feature>
<comment type="caution">
    <text evidence="5">The sequence shown here is derived from an EMBL/GenBank/DDBJ whole genome shotgun (WGS) entry which is preliminary data.</text>
</comment>
<dbReference type="EMBL" id="BAABJX010000036">
    <property type="protein sequence ID" value="GAA4838915.1"/>
    <property type="molecule type" value="Genomic_DNA"/>
</dbReference>
<name>A0ABP9DEA9_9BACT</name>
<dbReference type="PROSITE" id="PS50082">
    <property type="entry name" value="WD_REPEATS_2"/>
    <property type="match status" value="1"/>
</dbReference>
<accession>A0ABP9DEA9</accession>
<dbReference type="PROSITE" id="PS50104">
    <property type="entry name" value="TIR"/>
    <property type="match status" value="2"/>
</dbReference>
<keyword evidence="3" id="KW-0812">Transmembrane</keyword>